<reference evidence="1 2" key="1">
    <citation type="journal article" date="2020" name="Microorganisms">
        <title>Osmotic Adaptation and Compatible Solute Biosynthesis of Phototrophic Bacteria as Revealed from Genome Analyses.</title>
        <authorList>
            <person name="Imhoff J.F."/>
            <person name="Rahn T."/>
            <person name="Kunzel S."/>
            <person name="Keller A."/>
            <person name="Neulinger S.C."/>
        </authorList>
    </citation>
    <scope>NUCLEOTIDE SEQUENCE [LARGE SCALE GENOMIC DNA]</scope>
    <source>
        <strain evidence="1 2">DSM 9895</strain>
    </source>
</reference>
<name>A0ABS1DJ22_9PROT</name>
<accession>A0ABS1DJ22</accession>
<dbReference type="RefSeq" id="WP_200341845.1">
    <property type="nucleotide sequence ID" value="NZ_NRRL01000051.1"/>
</dbReference>
<gene>
    <name evidence="1" type="ORF">CKO28_15850</name>
</gene>
<comment type="caution">
    <text evidence="1">The sequence shown here is derived from an EMBL/GenBank/DDBJ whole genome shotgun (WGS) entry which is preliminary data.</text>
</comment>
<protein>
    <recommendedName>
        <fullName evidence="3">Growth inhibitor PemK</fullName>
    </recommendedName>
</protein>
<evidence type="ECO:0000313" key="1">
    <source>
        <dbReference type="EMBL" id="MBK1669513.1"/>
    </source>
</evidence>
<dbReference type="Proteomes" id="UP001296873">
    <property type="component" value="Unassembled WGS sequence"/>
</dbReference>
<dbReference type="EMBL" id="NRRL01000051">
    <property type="protein sequence ID" value="MBK1669513.1"/>
    <property type="molecule type" value="Genomic_DNA"/>
</dbReference>
<sequence length="147" mass="16639">MDIPERPTAGLVIRYAFLWRDEADDGREEARKDRPAAVVVAIPKDDRTQVIVAPITHSPPDDSAAAIELTADVKRQLGLDDATSWLRADELNRFTWPGYDLRPVPGRDTVVYGKLPPGLYTQLKNRIVEIERAAREGRKPRRIVDRD</sequence>
<evidence type="ECO:0000313" key="2">
    <source>
        <dbReference type="Proteomes" id="UP001296873"/>
    </source>
</evidence>
<keyword evidence="2" id="KW-1185">Reference proteome</keyword>
<evidence type="ECO:0008006" key="3">
    <source>
        <dbReference type="Google" id="ProtNLM"/>
    </source>
</evidence>
<proteinExistence type="predicted"/>
<organism evidence="1 2">
    <name type="scientific">Rhodovibrio sodomensis</name>
    <dbReference type="NCBI Taxonomy" id="1088"/>
    <lineage>
        <taxon>Bacteria</taxon>
        <taxon>Pseudomonadati</taxon>
        <taxon>Pseudomonadota</taxon>
        <taxon>Alphaproteobacteria</taxon>
        <taxon>Rhodospirillales</taxon>
        <taxon>Rhodovibrionaceae</taxon>
        <taxon>Rhodovibrio</taxon>
    </lineage>
</organism>